<proteinExistence type="predicted"/>
<evidence type="ECO:0000313" key="2">
    <source>
        <dbReference type="Proteomes" id="UP001501565"/>
    </source>
</evidence>
<name>A0ABP7N4C8_9GAMM</name>
<organism evidence="1 2">
    <name type="scientific">Litoribacillus peritrichatus</name>
    <dbReference type="NCBI Taxonomy" id="718191"/>
    <lineage>
        <taxon>Bacteria</taxon>
        <taxon>Pseudomonadati</taxon>
        <taxon>Pseudomonadota</taxon>
        <taxon>Gammaproteobacteria</taxon>
        <taxon>Oceanospirillales</taxon>
        <taxon>Oceanospirillaceae</taxon>
        <taxon>Litoribacillus</taxon>
    </lineage>
</organism>
<dbReference type="EMBL" id="BAABBN010000012">
    <property type="protein sequence ID" value="GAA3936544.1"/>
    <property type="molecule type" value="Genomic_DNA"/>
</dbReference>
<comment type="caution">
    <text evidence="1">The sequence shown here is derived from an EMBL/GenBank/DDBJ whole genome shotgun (WGS) entry which is preliminary data.</text>
</comment>
<accession>A0ABP7N4C8</accession>
<dbReference type="Proteomes" id="UP001501565">
    <property type="component" value="Unassembled WGS sequence"/>
</dbReference>
<dbReference type="RefSeq" id="WP_344800018.1">
    <property type="nucleotide sequence ID" value="NZ_BAABBN010000012.1"/>
</dbReference>
<gene>
    <name evidence="1" type="ORF">GCM10022277_36170</name>
</gene>
<sequence>MSQNQCLEAYCANVVDAVMLLYSKNLFEQLLIVVYTSIDTLGLIHSDKIQTEADRETFKIWAEDYLSDTAAFEFTPDDLWLDRCKTLRAPESLIGQCNKARNIQFINESTQNIFIKAVMEATANDIGNQRVVVNIDDFVVYFLDAVLKFSKEYGKKVAAHEINIHHASKILSA</sequence>
<keyword evidence="2" id="KW-1185">Reference proteome</keyword>
<evidence type="ECO:0000313" key="1">
    <source>
        <dbReference type="EMBL" id="GAA3936544.1"/>
    </source>
</evidence>
<protein>
    <submittedName>
        <fullName evidence="1">Uncharacterized protein</fullName>
    </submittedName>
</protein>
<reference evidence="2" key="1">
    <citation type="journal article" date="2019" name="Int. J. Syst. Evol. Microbiol.">
        <title>The Global Catalogue of Microorganisms (GCM) 10K type strain sequencing project: providing services to taxonomists for standard genome sequencing and annotation.</title>
        <authorList>
            <consortium name="The Broad Institute Genomics Platform"/>
            <consortium name="The Broad Institute Genome Sequencing Center for Infectious Disease"/>
            <person name="Wu L."/>
            <person name="Ma J."/>
        </authorList>
    </citation>
    <scope>NUCLEOTIDE SEQUENCE [LARGE SCALE GENOMIC DNA]</scope>
    <source>
        <strain evidence="2">JCM 17551</strain>
    </source>
</reference>